<feature type="compositionally biased region" description="Low complexity" evidence="1">
    <location>
        <begin position="480"/>
        <end position="503"/>
    </location>
</feature>
<keyword evidence="2" id="KW-1133">Transmembrane helix</keyword>
<evidence type="ECO:0008006" key="5">
    <source>
        <dbReference type="Google" id="ProtNLM"/>
    </source>
</evidence>
<feature type="compositionally biased region" description="Acidic residues" evidence="1">
    <location>
        <begin position="504"/>
        <end position="515"/>
    </location>
</feature>
<name>A0ABR2LB60_9EUKA</name>
<evidence type="ECO:0000313" key="4">
    <source>
        <dbReference type="Proteomes" id="UP001470230"/>
    </source>
</evidence>
<keyword evidence="4" id="KW-1185">Reference proteome</keyword>
<comment type="caution">
    <text evidence="3">The sequence shown here is derived from an EMBL/GenBank/DDBJ whole genome shotgun (WGS) entry which is preliminary data.</text>
</comment>
<feature type="transmembrane region" description="Helical" evidence="2">
    <location>
        <begin position="6"/>
        <end position="28"/>
    </location>
</feature>
<dbReference type="Proteomes" id="UP001470230">
    <property type="component" value="Unassembled WGS sequence"/>
</dbReference>
<feature type="transmembrane region" description="Helical" evidence="2">
    <location>
        <begin position="320"/>
        <end position="346"/>
    </location>
</feature>
<feature type="compositionally biased region" description="Polar residues" evidence="1">
    <location>
        <begin position="393"/>
        <end position="402"/>
    </location>
</feature>
<accession>A0ABR2LB60</accession>
<keyword evidence="2" id="KW-0812">Transmembrane</keyword>
<feature type="transmembrane region" description="Helical" evidence="2">
    <location>
        <begin position="40"/>
        <end position="72"/>
    </location>
</feature>
<protein>
    <recommendedName>
        <fullName evidence="5">Prominin</fullName>
    </recommendedName>
</protein>
<evidence type="ECO:0000313" key="3">
    <source>
        <dbReference type="EMBL" id="KAK8900544.1"/>
    </source>
</evidence>
<dbReference type="EMBL" id="JAPFFF010000001">
    <property type="protein sequence ID" value="KAK8900544.1"/>
    <property type="molecule type" value="Genomic_DNA"/>
</dbReference>
<gene>
    <name evidence="3" type="ORF">M9Y10_002871</name>
</gene>
<proteinExistence type="predicted"/>
<sequence>MLIVVKVSLFFFSFLILVVLTLQVCAFWTKNCCSRCIVGACCPCFCCAFFQFLFGLFTTFGALFLIVINIFYDQGDDIFEKVIKTMTNEEMALKMPPLDLSGISKEAIGSIQISDLQFHRIEFIKNVVDAKLGASLSNLISFHQLPLYDLPDIINETFSSATFNTEKVLDPLLGGLNTTFDDIIDNNDFFPSIMNIQEMVSNLQTYFDQIRNNCYTIDKEACDAFIEKANNSYYEFFISFDYQTKKGFKEVTSGLTESINHLPNIISLNVNDDFGGLLKTVGSSLSKALNTVVGVLENVDATMIIAIFNIIRVRFCYQGFYYLMAVSISAHIYMIGLWAMMILLWVRRKGMGRVAKNVSISYSYSYSISYSYSEKDKKKKKKKKKKDLSDSENTSGVESAQQAHIGGFGYNNNDSEVQRGVSERDSYGDSNYNNPYKHDDSSTQEKIDEDNEIQFNNDSQQDTDTEDSGPKIAEEFSFGNDNSQSQTNNNNNYNVDRSSSDDNTNNDDDQNAYLF</sequence>
<feature type="compositionally biased region" description="Basic and acidic residues" evidence="1">
    <location>
        <begin position="436"/>
        <end position="446"/>
    </location>
</feature>
<evidence type="ECO:0000256" key="2">
    <source>
        <dbReference type="SAM" id="Phobius"/>
    </source>
</evidence>
<feature type="region of interest" description="Disordered" evidence="1">
    <location>
        <begin position="379"/>
        <end position="515"/>
    </location>
</feature>
<reference evidence="3 4" key="1">
    <citation type="submission" date="2024-04" db="EMBL/GenBank/DDBJ databases">
        <title>Tritrichomonas musculus Genome.</title>
        <authorList>
            <person name="Alves-Ferreira E."/>
            <person name="Grigg M."/>
            <person name="Lorenzi H."/>
            <person name="Galac M."/>
        </authorList>
    </citation>
    <scope>NUCLEOTIDE SEQUENCE [LARGE SCALE GENOMIC DNA]</scope>
    <source>
        <strain evidence="3 4">EAF2021</strain>
    </source>
</reference>
<organism evidence="3 4">
    <name type="scientific">Tritrichomonas musculus</name>
    <dbReference type="NCBI Taxonomy" id="1915356"/>
    <lineage>
        <taxon>Eukaryota</taxon>
        <taxon>Metamonada</taxon>
        <taxon>Parabasalia</taxon>
        <taxon>Tritrichomonadida</taxon>
        <taxon>Tritrichomonadidae</taxon>
        <taxon>Tritrichomonas</taxon>
    </lineage>
</organism>
<evidence type="ECO:0000256" key="1">
    <source>
        <dbReference type="SAM" id="MobiDB-lite"/>
    </source>
</evidence>
<keyword evidence="2" id="KW-0472">Membrane</keyword>